<feature type="domain" description="BUB1 N-terminal" evidence="6">
    <location>
        <begin position="1"/>
        <end position="158"/>
    </location>
</feature>
<dbReference type="InterPro" id="IPR000719">
    <property type="entry name" value="Prot_kinase_dom"/>
</dbReference>
<dbReference type="PROSITE" id="PS51489">
    <property type="entry name" value="BUB1_N"/>
    <property type="match status" value="1"/>
</dbReference>
<dbReference type="GO" id="GO:0007094">
    <property type="term" value="P:mitotic spindle assembly checkpoint signaling"/>
    <property type="evidence" value="ECO:0007669"/>
    <property type="project" value="InterPro"/>
</dbReference>
<evidence type="ECO:0000313" key="8">
    <source>
        <dbReference type="Proteomes" id="UP001202328"/>
    </source>
</evidence>
<dbReference type="GO" id="GO:0032991">
    <property type="term" value="C:protein-containing complex"/>
    <property type="evidence" value="ECO:0007669"/>
    <property type="project" value="UniProtKB-ARBA"/>
</dbReference>
<dbReference type="InterPro" id="IPR011009">
    <property type="entry name" value="Kinase-like_dom_sf"/>
</dbReference>
<keyword evidence="3" id="KW-0995">Kinetochore</keyword>
<comment type="subcellular location">
    <subcellularLocation>
        <location evidence="1">Chromosome</location>
        <location evidence="1">Centromere</location>
        <location evidence="1">Kinetochore</location>
    </subcellularLocation>
</comment>
<dbReference type="InterPro" id="IPR013212">
    <property type="entry name" value="Mad3/Bub1_I"/>
</dbReference>
<organism evidence="7 8">
    <name type="scientific">Papaver atlanticum</name>
    <dbReference type="NCBI Taxonomy" id="357466"/>
    <lineage>
        <taxon>Eukaryota</taxon>
        <taxon>Viridiplantae</taxon>
        <taxon>Streptophyta</taxon>
        <taxon>Embryophyta</taxon>
        <taxon>Tracheophyta</taxon>
        <taxon>Spermatophyta</taxon>
        <taxon>Magnoliopsida</taxon>
        <taxon>Ranunculales</taxon>
        <taxon>Papaveraceae</taxon>
        <taxon>Papaveroideae</taxon>
        <taxon>Papaver</taxon>
    </lineage>
</organism>
<dbReference type="GO" id="GO:0005524">
    <property type="term" value="F:ATP binding"/>
    <property type="evidence" value="ECO:0007669"/>
    <property type="project" value="InterPro"/>
</dbReference>
<dbReference type="InterPro" id="IPR015661">
    <property type="entry name" value="Bub1/Mad3"/>
</dbReference>
<dbReference type="GO" id="GO:0051754">
    <property type="term" value="P:meiotic sister chromatid cohesion, centromeric"/>
    <property type="evidence" value="ECO:0007669"/>
    <property type="project" value="TreeGrafter"/>
</dbReference>
<keyword evidence="2" id="KW-0158">Chromosome</keyword>
<dbReference type="Gene3D" id="1.25.40.430">
    <property type="match status" value="1"/>
</dbReference>
<dbReference type="GO" id="GO:0000776">
    <property type="term" value="C:kinetochore"/>
    <property type="evidence" value="ECO:0007669"/>
    <property type="project" value="UniProtKB-KW"/>
</dbReference>
<dbReference type="EMBL" id="JAJJMB010015449">
    <property type="protein sequence ID" value="KAI3854208.1"/>
    <property type="molecule type" value="Genomic_DNA"/>
</dbReference>
<dbReference type="Pfam" id="PF00069">
    <property type="entry name" value="Pkinase"/>
    <property type="match status" value="1"/>
</dbReference>
<sequence>MTVISNSSNSQEDPLLPWLWSVRKELDILKLNPDSDTNLKTITEECIVKFKDDLRYRNDIRFLKIWLLYGDAVQDLESVFTVLEEDKICLSKSLLYIAYANYLEVKGKLVEADSIYRLGISRNAEPLQELKQVHLDFIQRWSDVVNGSKIDNDEPVKLPMKCINPWASSTISNLLKEINPRMLKYKGYRMLKKNISTKQKLSSLLKNSRNKSVDIGGDKYLIKGCSGQGGFAEVFKACVNSDPNETVALKIQTPAFPWEFYMYRALDMRISEERSSFALAHKVYIYSDYSILICDYLDHGTLQDAINSYVVLKKTLEEELCMYYCIEMLHMLEILHKVGIIHGDFKPDNLLIRYAQNDLTEEDFCGRTGCWRDQGLCLIDWGRGIDLRLFPDGTQFKGDCRTSGFRCVEMQENRPWTFQVDLYGLCVNVHMMLFGSYMAIEKKVSKDGSYLYQPKSAFKRYWNVELWKNLFTKLLNIHPGEDHLKLLRNLRESFEGCMTSNPNLIKKLKPLLLKQRNSLCA</sequence>
<comment type="caution">
    <text evidence="7">The sequence shown here is derived from an EMBL/GenBank/DDBJ whole genome shotgun (WGS) entry which is preliminary data.</text>
</comment>
<evidence type="ECO:0000256" key="3">
    <source>
        <dbReference type="ARBA" id="ARBA00022838"/>
    </source>
</evidence>
<evidence type="ECO:0000313" key="7">
    <source>
        <dbReference type="EMBL" id="KAI3854208.1"/>
    </source>
</evidence>
<evidence type="ECO:0000256" key="4">
    <source>
        <dbReference type="ARBA" id="ARBA00023328"/>
    </source>
</evidence>
<keyword evidence="4" id="KW-0137">Centromere</keyword>
<dbReference type="Pfam" id="PF08311">
    <property type="entry name" value="Mad3_BUB1_I"/>
    <property type="match status" value="1"/>
</dbReference>
<evidence type="ECO:0000256" key="1">
    <source>
        <dbReference type="ARBA" id="ARBA00004629"/>
    </source>
</evidence>
<evidence type="ECO:0008006" key="9">
    <source>
        <dbReference type="Google" id="ProtNLM"/>
    </source>
</evidence>
<gene>
    <name evidence="7" type="ORF">MKW98_024631</name>
</gene>
<dbReference type="PANTHER" id="PTHR14030">
    <property type="entry name" value="MITOTIC CHECKPOINT SERINE/THREONINE-PROTEIN KINASE BUB1"/>
    <property type="match status" value="1"/>
</dbReference>
<dbReference type="SMART" id="SM00777">
    <property type="entry name" value="Mad3_BUB1_I"/>
    <property type="match status" value="1"/>
</dbReference>
<evidence type="ECO:0000259" key="5">
    <source>
        <dbReference type="PROSITE" id="PS50011"/>
    </source>
</evidence>
<evidence type="ECO:0000256" key="2">
    <source>
        <dbReference type="ARBA" id="ARBA00022454"/>
    </source>
</evidence>
<reference evidence="7" key="1">
    <citation type="submission" date="2022-04" db="EMBL/GenBank/DDBJ databases">
        <title>A functionally conserved STORR gene fusion in Papaver species that diverged 16.8 million years ago.</title>
        <authorList>
            <person name="Catania T."/>
        </authorList>
    </citation>
    <scope>NUCLEOTIDE SEQUENCE</scope>
    <source>
        <strain evidence="7">S-188037</strain>
    </source>
</reference>
<keyword evidence="8" id="KW-1185">Reference proteome</keyword>
<dbReference type="GO" id="GO:0004672">
    <property type="term" value="F:protein kinase activity"/>
    <property type="evidence" value="ECO:0007669"/>
    <property type="project" value="InterPro"/>
</dbReference>
<name>A0AAD4X6P7_9MAGN</name>
<dbReference type="Proteomes" id="UP001202328">
    <property type="component" value="Unassembled WGS sequence"/>
</dbReference>
<dbReference type="SMART" id="SM00220">
    <property type="entry name" value="S_TKc"/>
    <property type="match status" value="1"/>
</dbReference>
<dbReference type="PROSITE" id="PS50011">
    <property type="entry name" value="PROTEIN_KINASE_DOM"/>
    <property type="match status" value="1"/>
</dbReference>
<dbReference type="AlphaFoldDB" id="A0AAD4X6P7"/>
<proteinExistence type="predicted"/>
<dbReference type="PROSITE" id="PS00108">
    <property type="entry name" value="PROTEIN_KINASE_ST"/>
    <property type="match status" value="1"/>
</dbReference>
<protein>
    <recommendedName>
        <fullName evidence="9">Mitotic checkpoint serine/threonine-protein kinase BUB1</fullName>
    </recommendedName>
</protein>
<accession>A0AAD4X6P7</accession>
<feature type="domain" description="Protein kinase" evidence="5">
    <location>
        <begin position="220"/>
        <end position="519"/>
    </location>
</feature>
<evidence type="ECO:0000259" key="6">
    <source>
        <dbReference type="PROSITE" id="PS51489"/>
    </source>
</evidence>
<dbReference type="InterPro" id="IPR008271">
    <property type="entry name" value="Ser/Thr_kinase_AS"/>
</dbReference>
<dbReference type="PANTHER" id="PTHR14030:SF4">
    <property type="entry name" value="BUB1 KINASE, ISOFORM A-RELATED"/>
    <property type="match status" value="1"/>
</dbReference>
<dbReference type="SUPFAM" id="SSF56112">
    <property type="entry name" value="Protein kinase-like (PK-like)"/>
    <property type="match status" value="1"/>
</dbReference>
<dbReference type="Gene3D" id="1.10.510.10">
    <property type="entry name" value="Transferase(Phosphotransferase) domain 1"/>
    <property type="match status" value="1"/>
</dbReference>